<keyword evidence="2" id="KW-0472">Membrane</keyword>
<dbReference type="AlphaFoldDB" id="X0T7X2"/>
<keyword evidence="2" id="KW-1133">Transmembrane helix</keyword>
<proteinExistence type="inferred from homology"/>
<dbReference type="Gene3D" id="2.10.109.10">
    <property type="entry name" value="Umud Fragment, subunit A"/>
    <property type="match status" value="1"/>
</dbReference>
<dbReference type="InterPro" id="IPR000223">
    <property type="entry name" value="Pept_S26A_signal_pept_1"/>
</dbReference>
<dbReference type="SUPFAM" id="SSF51306">
    <property type="entry name" value="LexA/Signal peptidase"/>
    <property type="match status" value="1"/>
</dbReference>
<organism evidence="4">
    <name type="scientific">marine sediment metagenome</name>
    <dbReference type="NCBI Taxonomy" id="412755"/>
    <lineage>
        <taxon>unclassified sequences</taxon>
        <taxon>metagenomes</taxon>
        <taxon>ecological metagenomes</taxon>
    </lineage>
</organism>
<dbReference type="Pfam" id="PF10502">
    <property type="entry name" value="Peptidase_S26"/>
    <property type="match status" value="1"/>
</dbReference>
<dbReference type="GO" id="GO:0016020">
    <property type="term" value="C:membrane"/>
    <property type="evidence" value="ECO:0007669"/>
    <property type="project" value="InterPro"/>
</dbReference>
<protein>
    <recommendedName>
        <fullName evidence="3">Peptidase S26 domain-containing protein</fullName>
    </recommendedName>
</protein>
<feature type="transmembrane region" description="Helical" evidence="2">
    <location>
        <begin position="24"/>
        <end position="43"/>
    </location>
</feature>
<comment type="caution">
    <text evidence="4">The sequence shown here is derived from an EMBL/GenBank/DDBJ whole genome shotgun (WGS) entry which is preliminary data.</text>
</comment>
<feature type="non-terminal residue" evidence="4">
    <location>
        <position position="110"/>
    </location>
</feature>
<dbReference type="InterPro" id="IPR036286">
    <property type="entry name" value="LexA/Signal_pep-like_sf"/>
</dbReference>
<name>X0T7X2_9ZZZZ</name>
<accession>X0T7X2</accession>
<comment type="similarity">
    <text evidence="1">Belongs to the peptidase S26 family.</text>
</comment>
<dbReference type="InterPro" id="IPR019533">
    <property type="entry name" value="Peptidase_S26"/>
</dbReference>
<dbReference type="CDD" id="cd06530">
    <property type="entry name" value="S26_SPase_I"/>
    <property type="match status" value="1"/>
</dbReference>
<evidence type="ECO:0000313" key="4">
    <source>
        <dbReference type="EMBL" id="GAF89304.1"/>
    </source>
</evidence>
<evidence type="ECO:0000256" key="1">
    <source>
        <dbReference type="ARBA" id="ARBA00009370"/>
    </source>
</evidence>
<feature type="domain" description="Peptidase S26" evidence="3">
    <location>
        <begin position="22"/>
        <end position="99"/>
    </location>
</feature>
<evidence type="ECO:0000259" key="3">
    <source>
        <dbReference type="Pfam" id="PF10502"/>
    </source>
</evidence>
<dbReference type="GO" id="GO:0006465">
    <property type="term" value="P:signal peptide processing"/>
    <property type="evidence" value="ECO:0007669"/>
    <property type="project" value="InterPro"/>
</dbReference>
<keyword evidence="2" id="KW-0812">Transmembrane</keyword>
<gene>
    <name evidence="4" type="ORF">S01H1_25393</name>
</gene>
<reference evidence="4" key="1">
    <citation type="journal article" date="2014" name="Front. Microbiol.">
        <title>High frequency of phylogenetically diverse reductive dehalogenase-homologous genes in deep subseafloor sedimentary metagenomes.</title>
        <authorList>
            <person name="Kawai M."/>
            <person name="Futagami T."/>
            <person name="Toyoda A."/>
            <person name="Takaki Y."/>
            <person name="Nishi S."/>
            <person name="Hori S."/>
            <person name="Arai W."/>
            <person name="Tsubouchi T."/>
            <person name="Morono Y."/>
            <person name="Uchiyama I."/>
            <person name="Ito T."/>
            <person name="Fujiyama A."/>
            <person name="Inagaki F."/>
            <person name="Takami H."/>
        </authorList>
    </citation>
    <scope>NUCLEOTIDE SEQUENCE</scope>
    <source>
        <strain evidence="4">Expedition CK06-06</strain>
    </source>
</reference>
<sequence>MYSTFERYSSGFGARFGRHFLRKLAKLVVLTLILYLIISSMFLATFQVESGSMLPFLEPKDRIFVSPLTYGARFLFFSARLPAVREPARGDVVVIRSPMYTKPNLPLSIL</sequence>
<dbReference type="EMBL" id="BARS01015335">
    <property type="protein sequence ID" value="GAF89304.1"/>
    <property type="molecule type" value="Genomic_DNA"/>
</dbReference>
<dbReference type="PANTHER" id="PTHR43390:SF1">
    <property type="entry name" value="CHLOROPLAST PROCESSING PEPTIDASE"/>
    <property type="match status" value="1"/>
</dbReference>
<evidence type="ECO:0000256" key="2">
    <source>
        <dbReference type="SAM" id="Phobius"/>
    </source>
</evidence>
<dbReference type="PANTHER" id="PTHR43390">
    <property type="entry name" value="SIGNAL PEPTIDASE I"/>
    <property type="match status" value="1"/>
</dbReference>
<dbReference type="GO" id="GO:0004252">
    <property type="term" value="F:serine-type endopeptidase activity"/>
    <property type="evidence" value="ECO:0007669"/>
    <property type="project" value="InterPro"/>
</dbReference>